<protein>
    <submittedName>
        <fullName evidence="2">Uncharacterized protein</fullName>
    </submittedName>
</protein>
<sequence length="189" mass="21413">MQTRPEKKENMAAYGSQYIISDKPEVEVERVKKNGKQIFFGEFALFNEPHFVSSRTLSFCEFMVLNTDPERESEKSLLDDPAIAAHISNTVRDKNPLTRIFADNPEFFRHVKRLTNARIKRWRDAKNEPGGASKLEQSDVHSDIYSDEDDMSLEFLDENDICGVSGLGDISDDSSTDSNSYASSTDESD</sequence>
<dbReference type="AlphaFoldDB" id="A0A7S2GYP2"/>
<proteinExistence type="predicted"/>
<organism evidence="2">
    <name type="scientific">Octactis speculum</name>
    <dbReference type="NCBI Taxonomy" id="3111310"/>
    <lineage>
        <taxon>Eukaryota</taxon>
        <taxon>Sar</taxon>
        <taxon>Stramenopiles</taxon>
        <taxon>Ochrophyta</taxon>
        <taxon>Dictyochophyceae</taxon>
        <taxon>Dictyochales</taxon>
        <taxon>Dictyochaceae</taxon>
        <taxon>Octactis</taxon>
    </lineage>
</organism>
<feature type="region of interest" description="Disordered" evidence="1">
    <location>
        <begin position="166"/>
        <end position="189"/>
    </location>
</feature>
<evidence type="ECO:0000313" key="2">
    <source>
        <dbReference type="EMBL" id="CAD9475416.1"/>
    </source>
</evidence>
<gene>
    <name evidence="2" type="ORF">DSPE1174_LOCUS28439</name>
</gene>
<name>A0A7S2GYP2_9STRA</name>
<evidence type="ECO:0000256" key="1">
    <source>
        <dbReference type="SAM" id="MobiDB-lite"/>
    </source>
</evidence>
<accession>A0A7S2GYP2</accession>
<feature type="compositionally biased region" description="Low complexity" evidence="1">
    <location>
        <begin position="176"/>
        <end position="189"/>
    </location>
</feature>
<dbReference type="EMBL" id="HBGS01054979">
    <property type="protein sequence ID" value="CAD9475416.1"/>
    <property type="molecule type" value="Transcribed_RNA"/>
</dbReference>
<reference evidence="2" key="1">
    <citation type="submission" date="2021-01" db="EMBL/GenBank/DDBJ databases">
        <authorList>
            <person name="Corre E."/>
            <person name="Pelletier E."/>
            <person name="Niang G."/>
            <person name="Scheremetjew M."/>
            <person name="Finn R."/>
            <person name="Kale V."/>
            <person name="Holt S."/>
            <person name="Cochrane G."/>
            <person name="Meng A."/>
            <person name="Brown T."/>
            <person name="Cohen L."/>
        </authorList>
    </citation>
    <scope>NUCLEOTIDE SEQUENCE</scope>
    <source>
        <strain evidence="2">CCMP1381</strain>
    </source>
</reference>